<organism evidence="1 2">
    <name type="scientific">Hypnocyclicus thermotrophus</name>
    <dbReference type="NCBI Taxonomy" id="1627895"/>
    <lineage>
        <taxon>Bacteria</taxon>
        <taxon>Fusobacteriati</taxon>
        <taxon>Fusobacteriota</taxon>
        <taxon>Fusobacteriia</taxon>
        <taxon>Fusobacteriales</taxon>
        <taxon>Fusobacteriaceae</taxon>
        <taxon>Hypnocyclicus</taxon>
    </lineage>
</organism>
<dbReference type="AlphaFoldDB" id="A0AA46I6B1"/>
<sequence>MNIIIILIVTLIIYFYIKSKLGQKILEDKLLKLLVFSTRIIINNEKTKNNIKFRQYIKKFAKKILVMDLLFLSHGKYENEINK</sequence>
<comment type="caution">
    <text evidence="1">The sequence shown here is derived from an EMBL/GenBank/DDBJ whole genome shotgun (WGS) entry which is preliminary data.</text>
</comment>
<reference evidence="1 2" key="1">
    <citation type="submission" date="2019-03" db="EMBL/GenBank/DDBJ databases">
        <title>Genomic Encyclopedia of Type Strains, Phase IV (KMG-IV): sequencing the most valuable type-strain genomes for metagenomic binning, comparative biology and taxonomic classification.</title>
        <authorList>
            <person name="Goeker M."/>
        </authorList>
    </citation>
    <scope>NUCLEOTIDE SEQUENCE [LARGE SCALE GENOMIC DNA]</scope>
    <source>
        <strain evidence="1 2">DSM 100055</strain>
    </source>
</reference>
<evidence type="ECO:0000313" key="1">
    <source>
        <dbReference type="EMBL" id="TDT72014.1"/>
    </source>
</evidence>
<keyword evidence="2" id="KW-1185">Reference proteome</keyword>
<dbReference type="RefSeq" id="WP_134112600.1">
    <property type="nucleotide sequence ID" value="NZ_SOBG01000002.1"/>
</dbReference>
<accession>A0AA46I6B1</accession>
<protein>
    <submittedName>
        <fullName evidence="1">Uncharacterized protein</fullName>
    </submittedName>
</protein>
<dbReference type="EMBL" id="SOBG01000002">
    <property type="protein sequence ID" value="TDT72014.1"/>
    <property type="molecule type" value="Genomic_DNA"/>
</dbReference>
<dbReference type="Proteomes" id="UP000294678">
    <property type="component" value="Unassembled WGS sequence"/>
</dbReference>
<gene>
    <name evidence="1" type="ORF">EV215_0709</name>
</gene>
<proteinExistence type="predicted"/>
<evidence type="ECO:0000313" key="2">
    <source>
        <dbReference type="Proteomes" id="UP000294678"/>
    </source>
</evidence>
<name>A0AA46I6B1_9FUSO</name>